<keyword evidence="4 6" id="KW-1133">Transmembrane helix</keyword>
<evidence type="ECO:0000256" key="2">
    <source>
        <dbReference type="ARBA" id="ARBA00022475"/>
    </source>
</evidence>
<evidence type="ECO:0000256" key="5">
    <source>
        <dbReference type="ARBA" id="ARBA00023136"/>
    </source>
</evidence>
<evidence type="ECO:0000256" key="6">
    <source>
        <dbReference type="SAM" id="Phobius"/>
    </source>
</evidence>
<evidence type="ECO:0000313" key="9">
    <source>
        <dbReference type="Proteomes" id="UP000264702"/>
    </source>
</evidence>
<feature type="transmembrane region" description="Helical" evidence="6">
    <location>
        <begin position="59"/>
        <end position="81"/>
    </location>
</feature>
<keyword evidence="5 6" id="KW-0472">Membrane</keyword>
<feature type="domain" description="DUF202" evidence="7">
    <location>
        <begin position="8"/>
        <end position="84"/>
    </location>
</feature>
<feature type="transmembrane region" description="Helical" evidence="6">
    <location>
        <begin position="20"/>
        <end position="39"/>
    </location>
</feature>
<accession>A0A372IU51</accession>
<reference evidence="8 9" key="1">
    <citation type="submission" date="2018-08" db="EMBL/GenBank/DDBJ databases">
        <title>Acidipila sp. 4G-K13, an acidobacterium isolated from forest soil.</title>
        <authorList>
            <person name="Gao Z.-H."/>
            <person name="Qiu L.-H."/>
        </authorList>
    </citation>
    <scope>NUCLEOTIDE SEQUENCE [LARGE SCALE GENOMIC DNA]</scope>
    <source>
        <strain evidence="8 9">4G-K13</strain>
    </source>
</reference>
<evidence type="ECO:0000256" key="1">
    <source>
        <dbReference type="ARBA" id="ARBA00004651"/>
    </source>
</evidence>
<name>A0A372IU51_9BACT</name>
<comment type="caution">
    <text evidence="8">The sequence shown here is derived from an EMBL/GenBank/DDBJ whole genome shotgun (WGS) entry which is preliminary data.</text>
</comment>
<evidence type="ECO:0000313" key="8">
    <source>
        <dbReference type="EMBL" id="RFU18341.1"/>
    </source>
</evidence>
<dbReference type="EMBL" id="QVQT01000001">
    <property type="protein sequence ID" value="RFU18341.1"/>
    <property type="molecule type" value="Genomic_DNA"/>
</dbReference>
<protein>
    <submittedName>
        <fullName evidence="8">DUF202 domain-containing protein</fullName>
    </submittedName>
</protein>
<keyword evidence="9" id="KW-1185">Reference proteome</keyword>
<keyword evidence="3 6" id="KW-0812">Transmembrane</keyword>
<proteinExistence type="predicted"/>
<dbReference type="RefSeq" id="WP_117297635.1">
    <property type="nucleotide sequence ID" value="NZ_QVQT02000001.1"/>
</dbReference>
<evidence type="ECO:0000256" key="4">
    <source>
        <dbReference type="ARBA" id="ARBA00022989"/>
    </source>
</evidence>
<dbReference type="GO" id="GO:0005886">
    <property type="term" value="C:plasma membrane"/>
    <property type="evidence" value="ECO:0007669"/>
    <property type="project" value="UniProtKB-SubCell"/>
</dbReference>
<sequence length="123" mass="13492">MTSEQDPRVFFAAERTYLAWLRTGLALMGFGFVVSRFGLFLREMQIGHGQNLPSTGVSLCLGVALVAMGVVVEIAATVRHVRMIEQLRSGVPFYGRISKTALSMAIFLTLIGIGLTVYLLLVR</sequence>
<organism evidence="8 9">
    <name type="scientific">Paracidobacterium acidisoli</name>
    <dbReference type="NCBI Taxonomy" id="2303751"/>
    <lineage>
        <taxon>Bacteria</taxon>
        <taxon>Pseudomonadati</taxon>
        <taxon>Acidobacteriota</taxon>
        <taxon>Terriglobia</taxon>
        <taxon>Terriglobales</taxon>
        <taxon>Acidobacteriaceae</taxon>
        <taxon>Paracidobacterium</taxon>
    </lineage>
</organism>
<dbReference type="InterPro" id="IPR052053">
    <property type="entry name" value="IM_YidH-like"/>
</dbReference>
<dbReference type="PANTHER" id="PTHR34187:SF2">
    <property type="entry name" value="DUF202 DOMAIN-CONTAINING PROTEIN"/>
    <property type="match status" value="1"/>
</dbReference>
<comment type="subcellular location">
    <subcellularLocation>
        <location evidence="1">Cell membrane</location>
        <topology evidence="1">Multi-pass membrane protein</topology>
    </subcellularLocation>
</comment>
<evidence type="ECO:0000259" key="7">
    <source>
        <dbReference type="Pfam" id="PF02656"/>
    </source>
</evidence>
<dbReference type="Proteomes" id="UP000264702">
    <property type="component" value="Unassembled WGS sequence"/>
</dbReference>
<gene>
    <name evidence="8" type="ORF">D0Y96_01885</name>
</gene>
<dbReference type="PANTHER" id="PTHR34187">
    <property type="entry name" value="FGR18P"/>
    <property type="match status" value="1"/>
</dbReference>
<keyword evidence="2" id="KW-1003">Cell membrane</keyword>
<evidence type="ECO:0000256" key="3">
    <source>
        <dbReference type="ARBA" id="ARBA00022692"/>
    </source>
</evidence>
<dbReference type="AlphaFoldDB" id="A0A372IU51"/>
<dbReference type="Pfam" id="PF02656">
    <property type="entry name" value="DUF202"/>
    <property type="match status" value="1"/>
</dbReference>
<dbReference type="OrthoDB" id="582337at2"/>
<dbReference type="InterPro" id="IPR003807">
    <property type="entry name" value="DUF202"/>
</dbReference>
<feature type="transmembrane region" description="Helical" evidence="6">
    <location>
        <begin position="101"/>
        <end position="121"/>
    </location>
</feature>